<evidence type="ECO:0000256" key="1">
    <source>
        <dbReference type="SAM" id="MobiDB-lite"/>
    </source>
</evidence>
<keyword evidence="3" id="KW-1185">Reference proteome</keyword>
<comment type="caution">
    <text evidence="2">The sequence shown here is derived from an EMBL/GenBank/DDBJ whole genome shotgun (WGS) entry which is preliminary data.</text>
</comment>
<dbReference type="Proteomes" id="UP000185984">
    <property type="component" value="Unassembled WGS sequence"/>
</dbReference>
<evidence type="ECO:0000313" key="2">
    <source>
        <dbReference type="EMBL" id="OKH27649.1"/>
    </source>
</evidence>
<sequence length="77" mass="8146">MIGRACDNPEITPLSMAKPTAGNNHQSMTLSLAGDKVVLKHQGQRFGSLTGDNIARELAGSGIGQENHAENKAVYRA</sequence>
<gene>
    <name evidence="2" type="ORF">NIES1031_06915</name>
</gene>
<dbReference type="EMBL" id="MRCC01000005">
    <property type="protein sequence ID" value="OKH27649.1"/>
    <property type="molecule type" value="Genomic_DNA"/>
</dbReference>
<accession>A0A1U7HVP6</accession>
<protein>
    <submittedName>
        <fullName evidence="2">Uncharacterized protein</fullName>
    </submittedName>
</protein>
<dbReference type="STRING" id="247279.NIES1031_06915"/>
<proteinExistence type="predicted"/>
<reference evidence="2 3" key="1">
    <citation type="submission" date="2016-11" db="EMBL/GenBank/DDBJ databases">
        <title>Draft Genome Sequences of Nine Cyanobacterial Strains from Diverse Habitats.</title>
        <authorList>
            <person name="Zhu T."/>
            <person name="Hou S."/>
            <person name="Lu X."/>
            <person name="Hess W.R."/>
        </authorList>
    </citation>
    <scope>NUCLEOTIDE SEQUENCE [LARGE SCALE GENOMIC DNA]</scope>
    <source>
        <strain evidence="2 3">5.2 s.c.1</strain>
    </source>
</reference>
<name>A0A1U7HVP6_9CHRO</name>
<evidence type="ECO:0000313" key="3">
    <source>
        <dbReference type="Proteomes" id="UP000185984"/>
    </source>
</evidence>
<dbReference type="AlphaFoldDB" id="A0A1U7HVP6"/>
<organism evidence="2 3">
    <name type="scientific">Chroogloeocystis siderophila 5.2 s.c.1</name>
    <dbReference type="NCBI Taxonomy" id="247279"/>
    <lineage>
        <taxon>Bacteria</taxon>
        <taxon>Bacillati</taxon>
        <taxon>Cyanobacteriota</taxon>
        <taxon>Cyanophyceae</taxon>
        <taxon>Oscillatoriophycideae</taxon>
        <taxon>Chroococcales</taxon>
        <taxon>Chroococcaceae</taxon>
        <taxon>Chroogloeocystis</taxon>
    </lineage>
</organism>
<feature type="region of interest" description="Disordered" evidence="1">
    <location>
        <begin position="1"/>
        <end position="27"/>
    </location>
</feature>